<organism evidence="2 3">
    <name type="scientific">Methylobacterium organophilum</name>
    <dbReference type="NCBI Taxonomy" id="410"/>
    <lineage>
        <taxon>Bacteria</taxon>
        <taxon>Pseudomonadati</taxon>
        <taxon>Pseudomonadota</taxon>
        <taxon>Alphaproteobacteria</taxon>
        <taxon>Hyphomicrobiales</taxon>
        <taxon>Methylobacteriaceae</taxon>
        <taxon>Methylobacterium</taxon>
    </lineage>
</organism>
<feature type="compositionally biased region" description="Low complexity" evidence="1">
    <location>
        <begin position="72"/>
        <end position="89"/>
    </location>
</feature>
<sequence>MPRPLPFGLLACLVATGALGQGTPRSVGECERLKNDLAYNQCLAMFGPPAKNVAGGDGLPSAPPVATPTLNTGGATASADPASTATGSTIAGIPAVEEPVIETGRRGRRGRYTRRGGRQVASFTVGGDDAAESGSGRRRYRRHR</sequence>
<feature type="region of interest" description="Disordered" evidence="1">
    <location>
        <begin position="55"/>
        <end position="144"/>
    </location>
</feature>
<reference evidence="2" key="1">
    <citation type="journal article" date="2021" name="Front. Microbiol.">
        <title>Comprehensive Comparative Genomics and Phenotyping of Methylobacterium Species.</title>
        <authorList>
            <person name="Alessa O."/>
            <person name="Ogura Y."/>
            <person name="Fujitani Y."/>
            <person name="Takami H."/>
            <person name="Hayashi T."/>
            <person name="Sahin N."/>
            <person name="Tani A."/>
        </authorList>
    </citation>
    <scope>NUCLEOTIDE SEQUENCE</scope>
    <source>
        <strain evidence="2">NBRC 15689</strain>
    </source>
</reference>
<dbReference type="RefSeq" id="WP_238311115.1">
    <property type="nucleotide sequence ID" value="NZ_BPQV01000005.1"/>
</dbReference>
<feature type="compositionally biased region" description="Basic residues" evidence="1">
    <location>
        <begin position="106"/>
        <end position="117"/>
    </location>
</feature>
<gene>
    <name evidence="2" type="ORF">LKMONMHP_2121</name>
</gene>
<protein>
    <submittedName>
        <fullName evidence="2">Uncharacterized protein</fullName>
    </submittedName>
</protein>
<dbReference type="EMBL" id="BPQV01000005">
    <property type="protein sequence ID" value="GJE27263.1"/>
    <property type="molecule type" value="Genomic_DNA"/>
</dbReference>
<reference evidence="2" key="2">
    <citation type="submission" date="2021-08" db="EMBL/GenBank/DDBJ databases">
        <authorList>
            <person name="Tani A."/>
            <person name="Ola A."/>
            <person name="Ogura Y."/>
            <person name="Katsura K."/>
            <person name="Hayashi T."/>
        </authorList>
    </citation>
    <scope>NUCLEOTIDE SEQUENCE</scope>
    <source>
        <strain evidence="2">NBRC 15689</strain>
    </source>
</reference>
<name>A0ABQ4T7P7_METOR</name>
<evidence type="ECO:0000313" key="2">
    <source>
        <dbReference type="EMBL" id="GJE27263.1"/>
    </source>
</evidence>
<evidence type="ECO:0000313" key="3">
    <source>
        <dbReference type="Proteomes" id="UP001055156"/>
    </source>
</evidence>
<dbReference type="Proteomes" id="UP001055156">
    <property type="component" value="Unassembled WGS sequence"/>
</dbReference>
<proteinExistence type="predicted"/>
<evidence type="ECO:0000256" key="1">
    <source>
        <dbReference type="SAM" id="MobiDB-lite"/>
    </source>
</evidence>
<keyword evidence="3" id="KW-1185">Reference proteome</keyword>
<comment type="caution">
    <text evidence="2">The sequence shown here is derived from an EMBL/GenBank/DDBJ whole genome shotgun (WGS) entry which is preliminary data.</text>
</comment>
<accession>A0ABQ4T7P7</accession>